<evidence type="ECO:0000313" key="1">
    <source>
        <dbReference type="EMBL" id="MBJ7598950.1"/>
    </source>
</evidence>
<name>A0A934KB43_9BACT</name>
<accession>A0A934KB43</accession>
<organism evidence="1 2">
    <name type="scientific">Candidatus Nephthysia bennettiae</name>
    <dbReference type="NCBI Taxonomy" id="3127016"/>
    <lineage>
        <taxon>Bacteria</taxon>
        <taxon>Bacillati</taxon>
        <taxon>Candidatus Dormiibacterota</taxon>
        <taxon>Candidatus Dormibacteria</taxon>
        <taxon>Candidatus Dormibacterales</taxon>
        <taxon>Candidatus Dormibacteraceae</taxon>
        <taxon>Candidatus Nephthysia</taxon>
    </lineage>
</organism>
<dbReference type="Proteomes" id="UP000612893">
    <property type="component" value="Unassembled WGS sequence"/>
</dbReference>
<dbReference type="RefSeq" id="WP_338202215.1">
    <property type="nucleotide sequence ID" value="NZ_JAEKNR010000136.1"/>
</dbReference>
<dbReference type="EMBL" id="JAEKNR010000136">
    <property type="protein sequence ID" value="MBJ7598950.1"/>
    <property type="molecule type" value="Genomic_DNA"/>
</dbReference>
<reference evidence="1" key="1">
    <citation type="submission" date="2020-10" db="EMBL/GenBank/DDBJ databases">
        <title>Ca. Dormibacterota MAGs.</title>
        <authorList>
            <person name="Montgomery K."/>
        </authorList>
    </citation>
    <scope>NUCLEOTIDE SEQUENCE [LARGE SCALE GENOMIC DNA]</scope>
    <source>
        <strain evidence="1">SC8812_S17_10</strain>
    </source>
</reference>
<evidence type="ECO:0000313" key="2">
    <source>
        <dbReference type="Proteomes" id="UP000612893"/>
    </source>
</evidence>
<keyword evidence="2" id="KW-1185">Reference proteome</keyword>
<evidence type="ECO:0008006" key="3">
    <source>
        <dbReference type="Google" id="ProtNLM"/>
    </source>
</evidence>
<proteinExistence type="predicted"/>
<gene>
    <name evidence="1" type="ORF">JF922_12815</name>
</gene>
<protein>
    <recommendedName>
        <fullName evidence="3">DUF429 domain-containing protein</fullName>
    </recommendedName>
</protein>
<dbReference type="AlphaFoldDB" id="A0A934KB43"/>
<sequence length="245" mass="26872">MRVAAVDWSGRASNERGFIWTAVAGGGELHLEGDRDRKQVGDYLVGLALADPELAVGLDFGFSLPLWFLDQEGFADGLAVPEAAAERWLRDCPPPFWGRRGRRRGGEVQRRRTEQEVAPAARPVFQVGGAGAVGTGSLRGFPLLRRLRAEGFAIWPFDAPRLPVAVEIFPRLLTGPVVKSRLSARERYLRSRGWPVAASASEDVFDAAVSALVMASHERELAALPEVTDPLYRREGRIWTARGSS</sequence>
<comment type="caution">
    <text evidence="1">The sequence shown here is derived from an EMBL/GenBank/DDBJ whole genome shotgun (WGS) entry which is preliminary data.</text>
</comment>